<accession>A0A8H3A8K8</accession>
<feature type="non-terminal residue" evidence="1">
    <location>
        <position position="1"/>
    </location>
</feature>
<organism evidence="1 2">
    <name type="scientific">Rhizoctonia solani</name>
    <dbReference type="NCBI Taxonomy" id="456999"/>
    <lineage>
        <taxon>Eukaryota</taxon>
        <taxon>Fungi</taxon>
        <taxon>Dikarya</taxon>
        <taxon>Basidiomycota</taxon>
        <taxon>Agaricomycotina</taxon>
        <taxon>Agaricomycetes</taxon>
        <taxon>Cantharellales</taxon>
        <taxon>Ceratobasidiaceae</taxon>
        <taxon>Rhizoctonia</taxon>
    </lineage>
</organism>
<evidence type="ECO:0000313" key="2">
    <source>
        <dbReference type="Proteomes" id="UP000663846"/>
    </source>
</evidence>
<comment type="caution">
    <text evidence="1">The sequence shown here is derived from an EMBL/GenBank/DDBJ whole genome shotgun (WGS) entry which is preliminary data.</text>
</comment>
<dbReference type="AlphaFoldDB" id="A0A8H3A8K8"/>
<name>A0A8H3A8K8_9AGAM</name>
<gene>
    <name evidence="1" type="ORF">RDB_LOCUS61629</name>
</gene>
<evidence type="ECO:0000313" key="1">
    <source>
        <dbReference type="EMBL" id="CAE6406061.1"/>
    </source>
</evidence>
<proteinExistence type="predicted"/>
<dbReference type="Proteomes" id="UP000663846">
    <property type="component" value="Unassembled WGS sequence"/>
</dbReference>
<dbReference type="EMBL" id="CAJMWS010000308">
    <property type="protein sequence ID" value="CAE6406061.1"/>
    <property type="molecule type" value="Genomic_DNA"/>
</dbReference>
<sequence length="162" mass="17218">MHLYITYITNSAGAPSQSIGPAVWSVNGSVNCVCLLCLPFTTGGRRGCLCIGPALLPDETGAGLDEAAFLNVEAAGYRGVDTEQRRMEYAVGICSGADMYVGASRLLGLHRKLGVWVYDPSAARGRSIYAPVRGDSDHIPSRDSKGRPLGTVYPDPGYSYIT</sequence>
<protein>
    <submittedName>
        <fullName evidence="1">Uncharacterized protein</fullName>
    </submittedName>
</protein>
<reference evidence="1" key="1">
    <citation type="submission" date="2021-01" db="EMBL/GenBank/DDBJ databases">
        <authorList>
            <person name="Kaushik A."/>
        </authorList>
    </citation>
    <scope>NUCLEOTIDE SEQUENCE</scope>
    <source>
        <strain evidence="1">AG1-1C</strain>
    </source>
</reference>